<evidence type="ECO:0000313" key="2">
    <source>
        <dbReference type="EMBL" id="KAJ8722633.1"/>
    </source>
</evidence>
<comment type="caution">
    <text evidence="2">The sequence shown here is derived from an EMBL/GenBank/DDBJ whole genome shotgun (WGS) entry which is preliminary data.</text>
</comment>
<sequence>MNKEDVVDFLFTIAQEVQYSFTSPVIYLTQKDFAENIFIAYRSMHNAFLQEHSPEKIADIINTFHIRWLEAVLDVEAFSRRIKETPREIVLQAIDYTKDCIKLRYDHTLEYMKKLRYTMTEDEYRSMLIELKVTKDLQDTLQNALLEKKQYIVSLADQGEYFARIHDETEELLHWLDKLDDNLAIELSKILTFQVPLTPNTLAFTLKKIINEVASNTGPEARGVAELVHVRSQLASSDHMEKHYEEEIEEIIDKIRALETRISRLKDKDSPALLALKHKTIFLEERLLSLENSQITMKKLRKDYPDEDSDDHGSEDKRITIFNHLLPHLDRCRLVDQLIQIWNNALMVTERDNESIIDILSVANVKEVYSDDIGNFTVDKFGRKIYKRGDEGLLYQLNEQNNLVPLLDDEKHVYFYDSCGRYYMNAKRERVYKHHDGASEYMLNKDGVLVKVLEEKEGREYFYDRLGRYYVNDEGRNIYREEDSTEEYEQDGLGNLVKIHEDPFCFVSCPTGPITTEENKYLKREVGDALKKCIAEVILHQPTDPIAYLADILTKYSDNIKAHQKHLKDEQERLELSQPIHTTKDISVNPSYVDEATNDTNYINYQHDTDLSVTSF</sequence>
<dbReference type="EMBL" id="JARGEI010000012">
    <property type="protein sequence ID" value="KAJ8722633.1"/>
    <property type="molecule type" value="Genomic_DNA"/>
</dbReference>
<dbReference type="AlphaFoldDB" id="A0AAD7YNX5"/>
<proteinExistence type="predicted"/>
<dbReference type="InterPro" id="IPR049630">
    <property type="entry name" value="DYDC-like_DD"/>
</dbReference>
<feature type="coiled-coil region" evidence="1">
    <location>
        <begin position="241"/>
        <end position="268"/>
    </location>
</feature>
<evidence type="ECO:0000313" key="3">
    <source>
        <dbReference type="Proteomes" id="UP001231518"/>
    </source>
</evidence>
<reference evidence="2" key="1">
    <citation type="submission" date="2023-03" db="EMBL/GenBank/DDBJ databases">
        <title>Chromosome-level genomes of two armyworms, Mythimna separata and Mythimna loreyi, provide insights into the biosynthesis and reception of sex pheromones.</title>
        <authorList>
            <person name="Zhao H."/>
        </authorList>
    </citation>
    <scope>NUCLEOTIDE SEQUENCE</scope>
    <source>
        <strain evidence="2">BeijingLab</strain>
        <tissue evidence="2">Pupa</tissue>
    </source>
</reference>
<dbReference type="InterPro" id="IPR007858">
    <property type="entry name" value="Dpy-30_motif"/>
</dbReference>
<keyword evidence="1" id="KW-0175">Coiled coil</keyword>
<dbReference type="Proteomes" id="UP001231518">
    <property type="component" value="Chromosome 15"/>
</dbReference>
<dbReference type="Gene3D" id="1.20.890.10">
    <property type="entry name" value="cAMP-dependent protein kinase regulatory subunit, dimerization-anchoring domain"/>
    <property type="match status" value="1"/>
</dbReference>
<evidence type="ECO:0000256" key="1">
    <source>
        <dbReference type="SAM" id="Coils"/>
    </source>
</evidence>
<organism evidence="2 3">
    <name type="scientific">Mythimna separata</name>
    <name type="common">Oriental armyworm</name>
    <name type="synonym">Pseudaletia separata</name>
    <dbReference type="NCBI Taxonomy" id="271217"/>
    <lineage>
        <taxon>Eukaryota</taxon>
        <taxon>Metazoa</taxon>
        <taxon>Ecdysozoa</taxon>
        <taxon>Arthropoda</taxon>
        <taxon>Hexapoda</taxon>
        <taxon>Insecta</taxon>
        <taxon>Pterygota</taxon>
        <taxon>Neoptera</taxon>
        <taxon>Endopterygota</taxon>
        <taxon>Lepidoptera</taxon>
        <taxon>Glossata</taxon>
        <taxon>Ditrysia</taxon>
        <taxon>Noctuoidea</taxon>
        <taxon>Noctuidae</taxon>
        <taxon>Noctuinae</taxon>
        <taxon>Hadenini</taxon>
        <taxon>Mythimna</taxon>
    </lineage>
</organism>
<accession>A0AAD7YNX5</accession>
<name>A0AAD7YNX5_MYTSE</name>
<protein>
    <submittedName>
        <fullName evidence="2">Uncharacterized protein</fullName>
    </submittedName>
</protein>
<gene>
    <name evidence="2" type="ORF">PYW07_003813</name>
</gene>
<dbReference type="Pfam" id="PF05186">
    <property type="entry name" value="Dpy-30"/>
    <property type="match status" value="1"/>
</dbReference>
<keyword evidence="3" id="KW-1185">Reference proteome</keyword>
<dbReference type="CDD" id="cd22966">
    <property type="entry name" value="DD_DYDC-like"/>
    <property type="match status" value="1"/>
</dbReference>